<comment type="caution">
    <text evidence="11">The sequence shown here is derived from an EMBL/GenBank/DDBJ whole genome shotgun (WGS) entry which is preliminary data.</text>
</comment>
<comment type="subcellular location">
    <subcellularLocation>
        <location evidence="1 9">Cell membrane</location>
        <topology evidence="1 9">Single-pass membrane protein</topology>
    </subcellularLocation>
</comment>
<keyword evidence="8 9" id="KW-0472">Membrane</keyword>
<name>A0ABN1UIX7_9ACTN</name>
<dbReference type="Gene3D" id="1.20.5.3310">
    <property type="match status" value="1"/>
</dbReference>
<evidence type="ECO:0000313" key="11">
    <source>
        <dbReference type="EMBL" id="GAA1153996.1"/>
    </source>
</evidence>
<evidence type="ECO:0000256" key="6">
    <source>
        <dbReference type="ARBA" id="ARBA00022989"/>
    </source>
</evidence>
<keyword evidence="6 9" id="KW-1133">Transmembrane helix</keyword>
<evidence type="ECO:0000256" key="2">
    <source>
        <dbReference type="ARBA" id="ARBA00022448"/>
    </source>
</evidence>
<dbReference type="PANTHER" id="PTHR42982:SF8">
    <property type="entry name" value="SEC-INDEPENDENT PROTEIN TRANSLOCASE PROTEIN TATA"/>
    <property type="match status" value="1"/>
</dbReference>
<accession>A0ABN1UIX7</accession>
<evidence type="ECO:0000256" key="7">
    <source>
        <dbReference type="ARBA" id="ARBA00023010"/>
    </source>
</evidence>
<evidence type="ECO:0000256" key="3">
    <source>
        <dbReference type="ARBA" id="ARBA00022475"/>
    </source>
</evidence>
<organism evidence="11 12">
    <name type="scientific">Streptomyces hebeiensis</name>
    <dbReference type="NCBI Taxonomy" id="229486"/>
    <lineage>
        <taxon>Bacteria</taxon>
        <taxon>Bacillati</taxon>
        <taxon>Actinomycetota</taxon>
        <taxon>Actinomycetes</taxon>
        <taxon>Kitasatosporales</taxon>
        <taxon>Streptomycetaceae</taxon>
        <taxon>Streptomyces</taxon>
    </lineage>
</organism>
<evidence type="ECO:0000256" key="9">
    <source>
        <dbReference type="HAMAP-Rule" id="MF_00236"/>
    </source>
</evidence>
<reference evidence="11 12" key="1">
    <citation type="journal article" date="2019" name="Int. J. Syst. Evol. Microbiol.">
        <title>The Global Catalogue of Microorganisms (GCM) 10K type strain sequencing project: providing services to taxonomists for standard genome sequencing and annotation.</title>
        <authorList>
            <consortium name="The Broad Institute Genomics Platform"/>
            <consortium name="The Broad Institute Genome Sequencing Center for Infectious Disease"/>
            <person name="Wu L."/>
            <person name="Ma J."/>
        </authorList>
    </citation>
    <scope>NUCLEOTIDE SEQUENCE [LARGE SCALE GENOMIC DNA]</scope>
    <source>
        <strain evidence="11 12">JCM 12696</strain>
    </source>
</reference>
<comment type="function">
    <text evidence="9">Part of the twin-arginine translocation (Tat) system that transports large folded proteins containing a characteristic twin-arginine motif in their signal peptide across membranes. TatA could form the protein-conducting channel of the Tat system.</text>
</comment>
<protein>
    <recommendedName>
        <fullName evidence="9">Sec-independent protein translocase protein TatA</fullName>
    </recommendedName>
</protein>
<proteinExistence type="inferred from homology"/>
<sequence>MPMCRKPDASAPAPLRIPPLAGARLFRERAHLMFGIGELALILIVLVLVLGAKKLPELARAAGKSARILKSEAKAMKEEGKKDSAQDTAAGQAVGGTQGESHVITGRVVEREDPPARS</sequence>
<comment type="subunit">
    <text evidence="9">The Tat system comprises two distinct complexes: a TatABC complex, containing multiple copies of TatA, TatB and TatC subunits, and a separate TatA complex, containing only TatA subunits. Substrates initially bind to the TatABC complex, which probably triggers association of the separate TatA complex to form the active translocon.</text>
</comment>
<dbReference type="InterPro" id="IPR006312">
    <property type="entry name" value="TatA/E"/>
</dbReference>
<feature type="transmembrane region" description="Helical" evidence="9">
    <location>
        <begin position="30"/>
        <end position="50"/>
    </location>
</feature>
<evidence type="ECO:0000313" key="12">
    <source>
        <dbReference type="Proteomes" id="UP001501371"/>
    </source>
</evidence>
<keyword evidence="4 9" id="KW-0812">Transmembrane</keyword>
<evidence type="ECO:0000256" key="5">
    <source>
        <dbReference type="ARBA" id="ARBA00022927"/>
    </source>
</evidence>
<evidence type="ECO:0000256" key="1">
    <source>
        <dbReference type="ARBA" id="ARBA00004162"/>
    </source>
</evidence>
<keyword evidence="3 9" id="KW-1003">Cell membrane</keyword>
<keyword evidence="7 9" id="KW-0811">Translocation</keyword>
<dbReference type="EMBL" id="BAAAKV010000004">
    <property type="protein sequence ID" value="GAA1153996.1"/>
    <property type="molecule type" value="Genomic_DNA"/>
</dbReference>
<dbReference type="HAMAP" id="MF_00236">
    <property type="entry name" value="TatA_E"/>
    <property type="match status" value="1"/>
</dbReference>
<evidence type="ECO:0000256" key="4">
    <source>
        <dbReference type="ARBA" id="ARBA00022692"/>
    </source>
</evidence>
<dbReference type="InterPro" id="IPR003369">
    <property type="entry name" value="TatA/B/E"/>
</dbReference>
<comment type="similarity">
    <text evidence="9">Belongs to the TatA/E family.</text>
</comment>
<keyword evidence="5 9" id="KW-0653">Protein transport</keyword>
<feature type="compositionally biased region" description="Basic and acidic residues" evidence="10">
    <location>
        <begin position="108"/>
        <end position="118"/>
    </location>
</feature>
<keyword evidence="12" id="KW-1185">Reference proteome</keyword>
<evidence type="ECO:0000256" key="8">
    <source>
        <dbReference type="ARBA" id="ARBA00023136"/>
    </source>
</evidence>
<evidence type="ECO:0000256" key="10">
    <source>
        <dbReference type="SAM" id="MobiDB-lite"/>
    </source>
</evidence>
<dbReference type="PANTHER" id="PTHR42982">
    <property type="entry name" value="SEC-INDEPENDENT PROTEIN TRANSLOCASE PROTEIN TATA"/>
    <property type="match status" value="1"/>
</dbReference>
<keyword evidence="2 9" id="KW-0813">Transport</keyword>
<feature type="region of interest" description="Disordered" evidence="10">
    <location>
        <begin position="73"/>
        <end position="118"/>
    </location>
</feature>
<gene>
    <name evidence="9" type="primary">tatA</name>
    <name evidence="11" type="ORF">GCM10009654_06910</name>
</gene>
<dbReference type="Proteomes" id="UP001501371">
    <property type="component" value="Unassembled WGS sequence"/>
</dbReference>
<dbReference type="Pfam" id="PF02416">
    <property type="entry name" value="TatA_B_E"/>
    <property type="match status" value="1"/>
</dbReference>
<feature type="compositionally biased region" description="Basic and acidic residues" evidence="10">
    <location>
        <begin position="73"/>
        <end position="85"/>
    </location>
</feature>